<keyword evidence="3" id="KW-0998">Cell outer membrane</keyword>
<dbReference type="AlphaFoldDB" id="A0A7W7ALS0"/>
<evidence type="ECO:0000259" key="4">
    <source>
        <dbReference type="Pfam" id="PF00593"/>
    </source>
</evidence>
<proteinExistence type="predicted"/>
<gene>
    <name evidence="5" type="ORF">GGQ96_003526</name>
</gene>
<evidence type="ECO:0000256" key="1">
    <source>
        <dbReference type="ARBA" id="ARBA00004442"/>
    </source>
</evidence>
<dbReference type="GO" id="GO:0009279">
    <property type="term" value="C:cell outer membrane"/>
    <property type="evidence" value="ECO:0007669"/>
    <property type="project" value="UniProtKB-SubCell"/>
</dbReference>
<dbReference type="EMBL" id="JACHNY010000009">
    <property type="protein sequence ID" value="MBB4619373.1"/>
    <property type="molecule type" value="Genomic_DNA"/>
</dbReference>
<dbReference type="Pfam" id="PF00593">
    <property type="entry name" value="TonB_dep_Rec_b-barrel"/>
    <property type="match status" value="1"/>
</dbReference>
<comment type="caution">
    <text evidence="5">The sequence shown here is derived from an EMBL/GenBank/DDBJ whole genome shotgun (WGS) entry which is preliminary data.</text>
</comment>
<dbReference type="Gene3D" id="2.40.170.20">
    <property type="entry name" value="TonB-dependent receptor, beta-barrel domain"/>
    <property type="match status" value="1"/>
</dbReference>
<organism evidence="5 6">
    <name type="scientific">Sphingomonas abaci</name>
    <dbReference type="NCBI Taxonomy" id="237611"/>
    <lineage>
        <taxon>Bacteria</taxon>
        <taxon>Pseudomonadati</taxon>
        <taxon>Pseudomonadota</taxon>
        <taxon>Alphaproteobacteria</taxon>
        <taxon>Sphingomonadales</taxon>
        <taxon>Sphingomonadaceae</taxon>
        <taxon>Sphingomonas</taxon>
    </lineage>
</organism>
<evidence type="ECO:0000313" key="5">
    <source>
        <dbReference type="EMBL" id="MBB4619373.1"/>
    </source>
</evidence>
<dbReference type="PANTHER" id="PTHR47234:SF2">
    <property type="entry name" value="TONB-DEPENDENT RECEPTOR"/>
    <property type="match status" value="1"/>
</dbReference>
<name>A0A7W7ALS0_9SPHN</name>
<keyword evidence="5" id="KW-0675">Receptor</keyword>
<dbReference type="InterPro" id="IPR036942">
    <property type="entry name" value="Beta-barrel_TonB_sf"/>
</dbReference>
<dbReference type="RefSeq" id="WP_343059103.1">
    <property type="nucleotide sequence ID" value="NZ_JACHNY010000009.1"/>
</dbReference>
<evidence type="ECO:0000313" key="6">
    <source>
        <dbReference type="Proteomes" id="UP000574769"/>
    </source>
</evidence>
<keyword evidence="2" id="KW-0472">Membrane</keyword>
<feature type="domain" description="TonB-dependent receptor-like beta-barrel" evidence="4">
    <location>
        <begin position="64"/>
        <end position="531"/>
    </location>
</feature>
<dbReference type="PANTHER" id="PTHR47234">
    <property type="match status" value="1"/>
</dbReference>
<accession>A0A7W7ALS0</accession>
<evidence type="ECO:0000256" key="2">
    <source>
        <dbReference type="ARBA" id="ARBA00023136"/>
    </source>
</evidence>
<sequence length="572" mass="62852">MLDEAWNYDIAGVFSRTKGTTIYPAQPDFDRVNRSLRAVNVNGTPTCTAVIDGTDRACVPFNAFRPFNTNAALNDYLFTSVDGTQSSTGQMRQVLSVLSGDLGKYGITSPLAEQGVAVAFGSEFRAERYVETADAQFRETNGGTDNRYTQNVFEVNTELQAPLIQKRRFAELLQLNGGYRVSKYNRLEGRFNTWKIEGLWAPVLDLTLRASFNKAQRAPTVTQAASAANILYTTIGSRNDPCASRPDPNSSDPNRRLAPTATLDQCRRTGLPDTLYGSAALSCPDQLCTIRNGGFQLTPETAYTKTFGAILQPRFVPGLVVSVDRFVIDLNNSINYFAANDFLNGCLTTGLDYYCRGIVRNPGSFTLYSPAAGNPATGWIAQGTSNGYRSRSHGWDFQGQYSLGLGGAGLVDMTFNGTLMTYVGGQDSPIVPPRNCVGYYGPGCGESMPKWSHGLRTTWSTPDKVASVSLNWRHISAMTIAYNAPASTGVPADPSQFRKFYAGIPTYDYFDLSTSFDIAKRFTLRFSVNNLFDRDPPLIPDSRQTLGLLRSNTLFRYDLLGRQIVMGVSTRF</sequence>
<evidence type="ECO:0000256" key="3">
    <source>
        <dbReference type="ARBA" id="ARBA00023237"/>
    </source>
</evidence>
<protein>
    <submittedName>
        <fullName evidence="5">Outer membrane receptor protein involved in Fe transport</fullName>
    </submittedName>
</protein>
<dbReference type="Proteomes" id="UP000574769">
    <property type="component" value="Unassembled WGS sequence"/>
</dbReference>
<comment type="subcellular location">
    <subcellularLocation>
        <location evidence="1">Cell outer membrane</location>
    </subcellularLocation>
</comment>
<reference evidence="5 6" key="1">
    <citation type="submission" date="2020-08" db="EMBL/GenBank/DDBJ databases">
        <title>Genomic Encyclopedia of Type Strains, Phase IV (KMG-IV): sequencing the most valuable type-strain genomes for metagenomic binning, comparative biology and taxonomic classification.</title>
        <authorList>
            <person name="Goeker M."/>
        </authorList>
    </citation>
    <scope>NUCLEOTIDE SEQUENCE [LARGE SCALE GENOMIC DNA]</scope>
    <source>
        <strain evidence="5 6">DSM 15867</strain>
    </source>
</reference>
<dbReference type="SUPFAM" id="SSF56935">
    <property type="entry name" value="Porins"/>
    <property type="match status" value="1"/>
</dbReference>
<dbReference type="InterPro" id="IPR000531">
    <property type="entry name" value="Beta-barrel_TonB"/>
</dbReference>
<keyword evidence="6" id="KW-1185">Reference proteome</keyword>